<proteinExistence type="predicted"/>
<feature type="region of interest" description="Disordered" evidence="1">
    <location>
        <begin position="48"/>
        <end position="144"/>
    </location>
</feature>
<feature type="compositionally biased region" description="Low complexity" evidence="1">
    <location>
        <begin position="64"/>
        <end position="99"/>
    </location>
</feature>
<keyword evidence="2" id="KW-1133">Transmembrane helix</keyword>
<feature type="compositionally biased region" description="Basic and acidic residues" evidence="1">
    <location>
        <begin position="134"/>
        <end position="144"/>
    </location>
</feature>
<name>A0A1F5ZQG0_9BACT</name>
<accession>A0A1F5ZQG0</accession>
<evidence type="ECO:0000256" key="2">
    <source>
        <dbReference type="SAM" id="Phobius"/>
    </source>
</evidence>
<dbReference type="STRING" id="1798375.A2773_02445"/>
<organism evidence="3 4">
    <name type="scientific">Candidatus Gottesmanbacteria bacterium RIFCSPHIGHO2_01_FULL_39_10</name>
    <dbReference type="NCBI Taxonomy" id="1798375"/>
    <lineage>
        <taxon>Bacteria</taxon>
        <taxon>Candidatus Gottesmaniibacteriota</taxon>
    </lineage>
</organism>
<gene>
    <name evidence="3" type="ORF">A2773_02445</name>
</gene>
<protein>
    <submittedName>
        <fullName evidence="3">Uncharacterized protein</fullName>
    </submittedName>
</protein>
<sequence length="346" mass="36891">MKKRKHTPTNPLLFSPFFLIIASILGILMVAKVVVTLAENRVLGSQTLIAHGGNDDDDEDKSDSSGSSGSSDSGSGSGSGSSDTSGSNNDSSSTDGSNNLPSDIKVINVGNSENRGGEEDDNETEDSSVRFRTQTKDDETKTDIRLSENERIRTRTKDGRTRIDITSGGIKTRLEYRDDRVIIKAEQEDGTEVELEDDTLLKIDERLAEDGIKVATAGGDRFFLQRGNAGAVTDFPLSIDLATNTLYVTTPAGVKAVAVLPDAAIQNMIASNVVNRLGGGAVEQIITLGEANDIPIYEINGISDQKLLGFIPVQIEKEVVVSAETGEIVSATVPSAVDRVLDLLSF</sequence>
<keyword evidence="2" id="KW-0472">Membrane</keyword>
<reference evidence="3 4" key="1">
    <citation type="journal article" date="2016" name="Nat. Commun.">
        <title>Thousands of microbial genomes shed light on interconnected biogeochemical processes in an aquifer system.</title>
        <authorList>
            <person name="Anantharaman K."/>
            <person name="Brown C.T."/>
            <person name="Hug L.A."/>
            <person name="Sharon I."/>
            <person name="Castelle C.J."/>
            <person name="Probst A.J."/>
            <person name="Thomas B.C."/>
            <person name="Singh A."/>
            <person name="Wilkins M.J."/>
            <person name="Karaoz U."/>
            <person name="Brodie E.L."/>
            <person name="Williams K.H."/>
            <person name="Hubbard S.S."/>
            <person name="Banfield J.F."/>
        </authorList>
    </citation>
    <scope>NUCLEOTIDE SEQUENCE [LARGE SCALE GENOMIC DNA]</scope>
</reference>
<evidence type="ECO:0000313" key="4">
    <source>
        <dbReference type="Proteomes" id="UP000177383"/>
    </source>
</evidence>
<evidence type="ECO:0000256" key="1">
    <source>
        <dbReference type="SAM" id="MobiDB-lite"/>
    </source>
</evidence>
<dbReference type="AlphaFoldDB" id="A0A1F5ZQG0"/>
<evidence type="ECO:0000313" key="3">
    <source>
        <dbReference type="EMBL" id="OGG14623.1"/>
    </source>
</evidence>
<dbReference type="EMBL" id="MFJE01000013">
    <property type="protein sequence ID" value="OGG14623.1"/>
    <property type="molecule type" value="Genomic_DNA"/>
</dbReference>
<comment type="caution">
    <text evidence="3">The sequence shown here is derived from an EMBL/GenBank/DDBJ whole genome shotgun (WGS) entry which is preliminary data.</text>
</comment>
<dbReference type="Proteomes" id="UP000177383">
    <property type="component" value="Unassembled WGS sequence"/>
</dbReference>
<feature type="transmembrane region" description="Helical" evidence="2">
    <location>
        <begin position="12"/>
        <end position="35"/>
    </location>
</feature>
<keyword evidence="2" id="KW-0812">Transmembrane</keyword>